<keyword evidence="2" id="KW-0472">Membrane</keyword>
<accession>A0AAU7Y987</accession>
<keyword evidence="2" id="KW-1133">Transmembrane helix</keyword>
<feature type="compositionally biased region" description="Basic and acidic residues" evidence="1">
    <location>
        <begin position="62"/>
        <end position="78"/>
    </location>
</feature>
<evidence type="ECO:0000256" key="2">
    <source>
        <dbReference type="SAM" id="Phobius"/>
    </source>
</evidence>
<dbReference type="PANTHER" id="PTHR41532:SF1">
    <property type="entry name" value="FIXS PROTEIN"/>
    <property type="match status" value="1"/>
</dbReference>
<feature type="transmembrane region" description="Helical" evidence="2">
    <location>
        <begin position="6"/>
        <end position="26"/>
    </location>
</feature>
<organism evidence="3">
    <name type="scientific">Pseudomonas solani</name>
    <dbReference type="NCBI Taxonomy" id="2731552"/>
    <lineage>
        <taxon>Bacteria</taxon>
        <taxon>Pseudomonadati</taxon>
        <taxon>Pseudomonadota</taxon>
        <taxon>Gammaproteobacteria</taxon>
        <taxon>Pseudomonadales</taxon>
        <taxon>Pseudomonadaceae</taxon>
        <taxon>Pseudomonas</taxon>
    </lineage>
</organism>
<proteinExistence type="predicted"/>
<protein>
    <submittedName>
        <fullName evidence="3">Cbb3-type cytochrome oxidase assembly protein CcoS</fullName>
    </submittedName>
</protein>
<dbReference type="PANTHER" id="PTHR41532">
    <property type="entry name" value="FIXS PROTEIN"/>
    <property type="match status" value="1"/>
</dbReference>
<name>A0AAU7Y987_9PSED</name>
<dbReference type="RefSeq" id="WP_184488848.1">
    <property type="nucleotide sequence ID" value="NZ_CP146285.1"/>
</dbReference>
<dbReference type="EMBL" id="CP158373">
    <property type="protein sequence ID" value="XBY66466.1"/>
    <property type="molecule type" value="Genomic_DNA"/>
</dbReference>
<dbReference type="InterPro" id="IPR004714">
    <property type="entry name" value="Cyt_oxidase_maturation_cbb3"/>
</dbReference>
<sequence>MPALYILIPVAIGLVGFAIWLFFWAVDSGQYDDLDGPAHSILFDDEDPGHKAGIVEADESEGERKNEESPDDEDKRGA</sequence>
<dbReference type="NCBIfam" id="TIGR00847">
    <property type="entry name" value="ccoS"/>
    <property type="match status" value="1"/>
</dbReference>
<reference evidence="3" key="1">
    <citation type="submission" date="2023-08" db="EMBL/GenBank/DDBJ databases">
        <title>Increased levels of nutrients transform a symbiont into a lethal pathobiont.</title>
        <authorList>
            <person name="Lachnit T."/>
            <person name="Ulrich L."/>
            <person name="Willmer F.M."/>
            <person name="Hasenbein T."/>
            <person name="Steiner L.X."/>
            <person name="Wolters M."/>
            <person name="Herbst E.M."/>
            <person name="Deines P."/>
        </authorList>
    </citation>
    <scope>NUCLEOTIDE SEQUENCE</scope>
    <source>
        <strain evidence="3">T3</strain>
    </source>
</reference>
<keyword evidence="2" id="KW-0812">Transmembrane</keyword>
<evidence type="ECO:0000313" key="3">
    <source>
        <dbReference type="EMBL" id="XBY66466.1"/>
    </source>
</evidence>
<evidence type="ECO:0000256" key="1">
    <source>
        <dbReference type="SAM" id="MobiDB-lite"/>
    </source>
</evidence>
<dbReference type="Pfam" id="PF03597">
    <property type="entry name" value="FixS"/>
    <property type="match status" value="1"/>
</dbReference>
<gene>
    <name evidence="3" type="primary">ccoS</name>
    <name evidence="3" type="ORF">ABS648_12085</name>
</gene>
<dbReference type="AlphaFoldDB" id="A0AAU7Y987"/>
<feature type="region of interest" description="Disordered" evidence="1">
    <location>
        <begin position="45"/>
        <end position="78"/>
    </location>
</feature>